<dbReference type="Pfam" id="PF01535">
    <property type="entry name" value="PPR"/>
    <property type="match status" value="2"/>
</dbReference>
<sequence>MPLFVTRTRRRRWRGLVAVSAAAVCLAAIVAFCAFSALLGAAAAPCLAGNPTGRIRWSLFRQAGCQDRQDRLRSAPRGGAAPASLLQRRALPEAAGILSYLGQDISWISAAEAFLIGGISLVLGLGSVFQLDQGGSDGGFHDQGPVGPALGFRYGLAAAAAFRRRMLEGVEIEEVADDFLVDEFKDDVIRTGGTGKIGSVKIPGWIAELKGQGFELDLNTYDTLIETASRSGDLGAAECWFRQAIKMGYKPGSSSIQAMSRAAAQRGDLESAERWFDSALEAGAAPSLDAFTAILDATAQKGDLDAAERWYNRAVDAGITPLAATVDALRRAALTKSDASDVPEDLYDVSILGVDAVDAFSNRAGNSLRPSRGESESFGLGALPAWLEKLQVTLLGIDEETCCELLISASRRGDMTSVESWICKAQELGFTPTSEAFNAVVLAAARKDNLALAERIAEQAAEASVALTPLCYSTLTRVAATQGDLTKAKKWLEVCAESGGRLHVGALNKVISLALSKEDLPAAKLCLLTATRNGTATPDVYTFSLFIVAAAEAGILEGAQEWVSRCKLQGLQPSMAALSALTKASAQKKDHLAAEARLREAIAAGFKPSASTFSCVVRAAACNGDLSRAETLLEMMQSRSLEVEATTFKAVIFAARDHTNLPAAERWFNEASKQGVRPSVSTVGALARITADLVDLPATERWFAVLQEHGLEPDKVVFSALVDASTKSGDLAMAEYWYDEAQKQGCLELEGITYANLIQAAEQQGEAELAERWFQVACRRMANLSDRFVEALLSILVDRGDEASARRWLRRSKEAGIPCNGGTLTGLFMELDRTAAFEACERWLLYAAEAAAPLMRPYVADSSEWKCLLQIAIMGLLVSFATGTGIGGRVGPYLAPSWSADFRLNVGTIFSQSHGFYFHDRPHLRNRQILTLPIGLFRPADVAQYDLLNRGLWHNVTVGQASDAVCKPTPQPHYFDFMSGLDNGTHRGSSVVEGTACEVWTASLPDGTRTEACIADDGVPRELNSTANLLIGHITAAFKGKTSMRLKNVRVGALGDETFAQTTNCASNYPTPPCSDPGSSQVTTLNLYRIRSAKEPDEIQNRNTGDALGDMAFLCGETAGQMYNGSVITHWRLTANTSWGQYAYCVYIDGENTCLGGTDRLVGRESGFGLGSGPLQGQCSENADCGSWFSLPAAGQCGPGETVGTSGCTWGGAVALRSIAASCLFEQRLLAASCKREFGEAPFTRSAAILEAALASSDPDKGGCPEPTATIFDKVISCAIKKLDWKGAERYYQKAIEVGCRPWSGGQFQFGRLVVLAARDKDYVAAKRWCLRGKSAGIEPDVHVLAALLHAAREAGDTGGAEQWFQAALDAGIAATACHYLALVTLHAKDGNLDAAETWLERALQADMKPGLLAYKTLVSAYVWRGDLPSAEKWFERAVRAGLKPDVPTYSALIGGYAMQSGTTWSMARAEELVEAARADGVLLSVRCLSRLLSGHAARGNLELATECVDSMEQQGVAPAQLEYSQLLQACALSPCLGDDKPGFAERLVREMLRDGLTPGREALRHLSSCLPKGCEGESYAELCQELGIGSPEVLRQGVPFHTRAASSAVPSASWRQRQQSTESPLRQEQQQQPGEHQKHHFQQQFQPAPKAEQHSNNNNNNKKNNNNNNKTSTKHVQTAAKPEVQKPPVQVALPLAPAPDACFCGSCYCCSAAFR</sequence>
<dbReference type="InterPro" id="IPR002885">
    <property type="entry name" value="PPR_rpt"/>
</dbReference>
<evidence type="ECO:0000313" key="4">
    <source>
        <dbReference type="EMBL" id="CAE8683489.1"/>
    </source>
</evidence>
<dbReference type="Pfam" id="PF13812">
    <property type="entry name" value="PPR_3"/>
    <property type="match status" value="2"/>
</dbReference>
<feature type="repeat" description="PPR" evidence="2">
    <location>
        <begin position="1485"/>
        <end position="1519"/>
    </location>
</feature>
<feature type="compositionally biased region" description="Polar residues" evidence="3">
    <location>
        <begin position="1605"/>
        <end position="1627"/>
    </location>
</feature>
<dbReference type="Gene3D" id="1.25.40.10">
    <property type="entry name" value="Tetratricopeptide repeat domain"/>
    <property type="match status" value="6"/>
</dbReference>
<gene>
    <name evidence="4" type="ORF">PGLA2088_LOCUS23475</name>
</gene>
<dbReference type="PANTHER" id="PTHR47447">
    <property type="entry name" value="OS03G0856100 PROTEIN"/>
    <property type="match status" value="1"/>
</dbReference>
<comment type="caution">
    <text evidence="4">The sequence shown here is derived from an EMBL/GenBank/DDBJ whole genome shotgun (WGS) entry which is preliminary data.</text>
</comment>
<dbReference type="Proteomes" id="UP000626109">
    <property type="component" value="Unassembled WGS sequence"/>
</dbReference>
<feature type="repeat" description="PPR" evidence="2">
    <location>
        <begin position="217"/>
        <end position="251"/>
    </location>
</feature>
<dbReference type="SUPFAM" id="SSF81901">
    <property type="entry name" value="HCP-like"/>
    <property type="match status" value="3"/>
</dbReference>
<dbReference type="PANTHER" id="PTHR47447:SF23">
    <property type="entry name" value="PENTACOTRIPEPTIDE-REPEAT REGION OF PRORP DOMAIN-CONTAINING PROTEIN"/>
    <property type="match status" value="1"/>
</dbReference>
<feature type="region of interest" description="Disordered" evidence="3">
    <location>
        <begin position="1605"/>
        <end position="1683"/>
    </location>
</feature>
<feature type="repeat" description="PPR" evidence="2">
    <location>
        <begin position="1411"/>
        <end position="1445"/>
    </location>
</feature>
<dbReference type="EMBL" id="CAJNNW010026197">
    <property type="protein sequence ID" value="CAE8683489.1"/>
    <property type="molecule type" value="Genomic_DNA"/>
</dbReference>
<evidence type="ECO:0000256" key="1">
    <source>
        <dbReference type="ARBA" id="ARBA00022737"/>
    </source>
</evidence>
<dbReference type="InterPro" id="IPR011990">
    <property type="entry name" value="TPR-like_helical_dom_sf"/>
</dbReference>
<dbReference type="PROSITE" id="PS51375">
    <property type="entry name" value="PPR"/>
    <property type="match status" value="4"/>
</dbReference>
<protein>
    <submittedName>
        <fullName evidence="4">Uncharacterized protein</fullName>
    </submittedName>
</protein>
<feature type="repeat" description="PPR" evidence="2">
    <location>
        <begin position="287"/>
        <end position="321"/>
    </location>
</feature>
<feature type="compositionally biased region" description="Low complexity" evidence="3">
    <location>
        <begin position="1643"/>
        <end position="1671"/>
    </location>
</feature>
<proteinExistence type="predicted"/>
<accession>A0A813JUZ1</accession>
<organism evidence="4 5">
    <name type="scientific">Polarella glacialis</name>
    <name type="common">Dinoflagellate</name>
    <dbReference type="NCBI Taxonomy" id="89957"/>
    <lineage>
        <taxon>Eukaryota</taxon>
        <taxon>Sar</taxon>
        <taxon>Alveolata</taxon>
        <taxon>Dinophyceae</taxon>
        <taxon>Suessiales</taxon>
        <taxon>Suessiaceae</taxon>
        <taxon>Polarella</taxon>
    </lineage>
</organism>
<evidence type="ECO:0000313" key="5">
    <source>
        <dbReference type="Proteomes" id="UP000626109"/>
    </source>
</evidence>
<evidence type="ECO:0000256" key="3">
    <source>
        <dbReference type="SAM" id="MobiDB-lite"/>
    </source>
</evidence>
<keyword evidence="1" id="KW-0677">Repeat</keyword>
<name>A0A813JUZ1_POLGL</name>
<evidence type="ECO:0000256" key="2">
    <source>
        <dbReference type="PROSITE-ProRule" id="PRU00708"/>
    </source>
</evidence>
<reference evidence="4" key="1">
    <citation type="submission" date="2021-02" db="EMBL/GenBank/DDBJ databases">
        <authorList>
            <person name="Dougan E. K."/>
            <person name="Rhodes N."/>
            <person name="Thang M."/>
            <person name="Chan C."/>
        </authorList>
    </citation>
    <scope>NUCLEOTIDE SEQUENCE</scope>
</reference>